<dbReference type="PANTHER" id="PTHR31616">
    <property type="entry name" value="TREHALASE"/>
    <property type="match status" value="1"/>
</dbReference>
<evidence type="ECO:0000313" key="2">
    <source>
        <dbReference type="EMBL" id="SFQ15598.1"/>
    </source>
</evidence>
<evidence type="ECO:0000259" key="1">
    <source>
        <dbReference type="Pfam" id="PF00723"/>
    </source>
</evidence>
<dbReference type="SUPFAM" id="SSF48208">
    <property type="entry name" value="Six-hairpin glycosidases"/>
    <property type="match status" value="1"/>
</dbReference>
<organism evidence="2 3">
    <name type="scientific">Psychrobacillus psychrotolerans</name>
    <dbReference type="NCBI Taxonomy" id="126156"/>
    <lineage>
        <taxon>Bacteria</taxon>
        <taxon>Bacillati</taxon>
        <taxon>Bacillota</taxon>
        <taxon>Bacilli</taxon>
        <taxon>Bacillales</taxon>
        <taxon>Bacillaceae</taxon>
        <taxon>Psychrobacillus</taxon>
    </lineage>
</organism>
<dbReference type="AlphaFoldDB" id="A0A1I5W776"/>
<dbReference type="GO" id="GO:0016301">
    <property type="term" value="F:kinase activity"/>
    <property type="evidence" value="ECO:0007669"/>
    <property type="project" value="UniProtKB-KW"/>
</dbReference>
<protein>
    <submittedName>
        <fullName evidence="2">Phosphorylase kinase alpha/beta subunit</fullName>
    </submittedName>
</protein>
<dbReference type="InterPro" id="IPR012341">
    <property type="entry name" value="6hp_glycosidase-like_sf"/>
</dbReference>
<name>A0A1I5W776_9BACI</name>
<proteinExistence type="predicted"/>
<dbReference type="STRING" id="126156.SAMN05421670_1137"/>
<keyword evidence="2" id="KW-0808">Transferase</keyword>
<gene>
    <name evidence="2" type="ORF">SAMN05421670_1137</name>
</gene>
<dbReference type="Pfam" id="PF00723">
    <property type="entry name" value="Glyco_hydro_15"/>
    <property type="match status" value="1"/>
</dbReference>
<reference evidence="3" key="1">
    <citation type="submission" date="2016-10" db="EMBL/GenBank/DDBJ databases">
        <authorList>
            <person name="Varghese N."/>
            <person name="Submissions S."/>
        </authorList>
    </citation>
    <scope>NUCLEOTIDE SEQUENCE [LARGE SCALE GENOMIC DNA]</scope>
    <source>
        <strain evidence="3">DSM 11706</strain>
    </source>
</reference>
<dbReference type="GO" id="GO:0005975">
    <property type="term" value="P:carbohydrate metabolic process"/>
    <property type="evidence" value="ECO:0007669"/>
    <property type="project" value="InterPro"/>
</dbReference>
<keyword evidence="2" id="KW-0418">Kinase</keyword>
<sequence length="342" mass="39800">MKVNNAMEVLDRMRLPNGAYTASVSQDYNYVWIRDIVYTVLPFLQSQSDRYEKAYYALFDLFKTYEWKIDIHREQKPVYLFEYIHSRYSTDLEELNQEWGHAQNDAIGAFLWGVGVGVSHGHKVIRDEKDIAIVQKLVDYLECLQYWQAKDNGMWEENMELHASSVGACVAGLRSVKMLVNVKDELIQKGEETLRFLLPRESETKETDLSLLSIIYPYRIVERKTALKIVEMVSEKLERTHGCIRYHNDQYYNEGSEAEWCFGLPWLGLCYLELGMYDKAFEYISKTERIIPENWEVPELYIGGKNVPNGNTPLAWSVSLSYLFLNRMIDASSTPKGRTANS</sequence>
<dbReference type="Gene3D" id="1.50.10.10">
    <property type="match status" value="2"/>
</dbReference>
<dbReference type="RefSeq" id="WP_093534985.1">
    <property type="nucleotide sequence ID" value="NZ_FOXU01000001.1"/>
</dbReference>
<dbReference type="EMBL" id="FOXU01000001">
    <property type="protein sequence ID" value="SFQ15598.1"/>
    <property type="molecule type" value="Genomic_DNA"/>
</dbReference>
<keyword evidence="3" id="KW-1185">Reference proteome</keyword>
<dbReference type="PANTHER" id="PTHR31616:SF0">
    <property type="entry name" value="GLUCAN 1,4-ALPHA-GLUCOSIDASE"/>
    <property type="match status" value="1"/>
</dbReference>
<evidence type="ECO:0000313" key="3">
    <source>
        <dbReference type="Proteomes" id="UP000198734"/>
    </source>
</evidence>
<feature type="domain" description="GH15-like" evidence="1">
    <location>
        <begin position="4"/>
        <end position="185"/>
    </location>
</feature>
<dbReference type="InterPro" id="IPR011613">
    <property type="entry name" value="GH15-like"/>
</dbReference>
<dbReference type="InterPro" id="IPR008928">
    <property type="entry name" value="6-hairpin_glycosidase_sf"/>
</dbReference>
<dbReference type="GO" id="GO:0004553">
    <property type="term" value="F:hydrolase activity, hydrolyzing O-glycosyl compounds"/>
    <property type="evidence" value="ECO:0007669"/>
    <property type="project" value="UniProtKB-ARBA"/>
</dbReference>
<dbReference type="OrthoDB" id="5605254at2"/>
<accession>A0A1I5W776</accession>
<dbReference type="Proteomes" id="UP000198734">
    <property type="component" value="Unassembled WGS sequence"/>
</dbReference>